<comment type="caution">
    <text evidence="9">The sequence shown here is derived from an EMBL/GenBank/DDBJ whole genome shotgun (WGS) entry which is preliminary data.</text>
</comment>
<keyword evidence="5" id="KW-0418">Kinase</keyword>
<dbReference type="InterPro" id="IPR000719">
    <property type="entry name" value="Prot_kinase_dom"/>
</dbReference>
<evidence type="ECO:0000313" key="9">
    <source>
        <dbReference type="EMBL" id="KAJ3079038.1"/>
    </source>
</evidence>
<evidence type="ECO:0000313" key="10">
    <source>
        <dbReference type="Proteomes" id="UP001211907"/>
    </source>
</evidence>
<dbReference type="SMART" id="SM00220">
    <property type="entry name" value="S_TKc"/>
    <property type="match status" value="1"/>
</dbReference>
<dbReference type="InterPro" id="IPR000961">
    <property type="entry name" value="AGC-kinase_C"/>
</dbReference>
<dbReference type="InterPro" id="IPR011009">
    <property type="entry name" value="Kinase-like_dom_sf"/>
</dbReference>
<evidence type="ECO:0000259" key="7">
    <source>
        <dbReference type="PROSITE" id="PS50011"/>
    </source>
</evidence>
<reference evidence="9" key="1">
    <citation type="submission" date="2020-05" db="EMBL/GenBank/DDBJ databases">
        <title>Phylogenomic resolution of chytrid fungi.</title>
        <authorList>
            <person name="Stajich J.E."/>
            <person name="Amses K."/>
            <person name="Simmons R."/>
            <person name="Seto K."/>
            <person name="Myers J."/>
            <person name="Bonds A."/>
            <person name="Quandt C.A."/>
            <person name="Barry K."/>
            <person name="Liu P."/>
            <person name="Grigoriev I."/>
            <person name="Longcore J.E."/>
            <person name="James T.Y."/>
        </authorList>
    </citation>
    <scope>NUCLEOTIDE SEQUENCE</scope>
    <source>
        <strain evidence="9">JEL0513</strain>
    </source>
</reference>
<dbReference type="Pfam" id="PF00069">
    <property type="entry name" value="Pkinase"/>
    <property type="match status" value="1"/>
</dbReference>
<keyword evidence="4" id="KW-0547">Nucleotide-binding</keyword>
<sequence>MDELVVKFYMAEISLGLMYLHSKNVVHRDLKPDNILLDEQGHACLTDFNMATYWKEKKLLKAVAGSMAYMAPEILDKRGYTFTIDWWSMGVIMFELLIGKRPFRGSNTEELIRAITKGGFEFLDSVESKISKDALDLIKAWLNRSPNDRLGSKEFGGDTKITNHHWFQEYNWNDIEQQTLTPPFVPD</sequence>
<keyword evidence="2" id="KW-0597">Phosphoprotein</keyword>
<dbReference type="EMBL" id="JADGJH010005848">
    <property type="protein sequence ID" value="KAJ3079038.1"/>
    <property type="molecule type" value="Genomic_DNA"/>
</dbReference>
<evidence type="ECO:0000256" key="2">
    <source>
        <dbReference type="ARBA" id="ARBA00022553"/>
    </source>
</evidence>
<evidence type="ECO:0000256" key="1">
    <source>
        <dbReference type="ARBA" id="ARBA00022527"/>
    </source>
</evidence>
<dbReference type="PROSITE" id="PS51285">
    <property type="entry name" value="AGC_KINASE_CTER"/>
    <property type="match status" value="1"/>
</dbReference>
<dbReference type="SUPFAM" id="SSF56112">
    <property type="entry name" value="Protein kinase-like (PK-like)"/>
    <property type="match status" value="1"/>
</dbReference>
<accession>A0AAD5SNX4</accession>
<keyword evidence="3" id="KW-0808">Transferase</keyword>
<dbReference type="FunFam" id="1.10.510.10:FF:000048">
    <property type="entry name" value="Protein kinase C"/>
    <property type="match status" value="1"/>
</dbReference>
<dbReference type="PANTHER" id="PTHR24351">
    <property type="entry name" value="RIBOSOMAL PROTEIN S6 KINASE"/>
    <property type="match status" value="1"/>
</dbReference>
<feature type="domain" description="Protein kinase" evidence="7">
    <location>
        <begin position="1"/>
        <end position="167"/>
    </location>
</feature>
<evidence type="ECO:0000256" key="6">
    <source>
        <dbReference type="ARBA" id="ARBA00022840"/>
    </source>
</evidence>
<dbReference type="Proteomes" id="UP001211907">
    <property type="component" value="Unassembled WGS sequence"/>
</dbReference>
<organism evidence="9 10">
    <name type="scientific">Physocladia obscura</name>
    <dbReference type="NCBI Taxonomy" id="109957"/>
    <lineage>
        <taxon>Eukaryota</taxon>
        <taxon>Fungi</taxon>
        <taxon>Fungi incertae sedis</taxon>
        <taxon>Chytridiomycota</taxon>
        <taxon>Chytridiomycota incertae sedis</taxon>
        <taxon>Chytridiomycetes</taxon>
        <taxon>Chytridiales</taxon>
        <taxon>Chytriomycetaceae</taxon>
        <taxon>Physocladia</taxon>
    </lineage>
</organism>
<dbReference type="InterPro" id="IPR008271">
    <property type="entry name" value="Ser/Thr_kinase_AS"/>
</dbReference>
<keyword evidence="1" id="KW-0723">Serine/threonine-protein kinase</keyword>
<evidence type="ECO:0000256" key="4">
    <source>
        <dbReference type="ARBA" id="ARBA00022741"/>
    </source>
</evidence>
<dbReference type="GO" id="GO:0005524">
    <property type="term" value="F:ATP binding"/>
    <property type="evidence" value="ECO:0007669"/>
    <property type="project" value="UniProtKB-KW"/>
</dbReference>
<dbReference type="GO" id="GO:0004674">
    <property type="term" value="F:protein serine/threonine kinase activity"/>
    <property type="evidence" value="ECO:0007669"/>
    <property type="project" value="UniProtKB-KW"/>
</dbReference>
<keyword evidence="10" id="KW-1185">Reference proteome</keyword>
<name>A0AAD5SNX4_9FUNG</name>
<evidence type="ECO:0000259" key="8">
    <source>
        <dbReference type="PROSITE" id="PS51285"/>
    </source>
</evidence>
<proteinExistence type="predicted"/>
<keyword evidence="6" id="KW-0067">ATP-binding</keyword>
<dbReference type="PROSITE" id="PS00108">
    <property type="entry name" value="PROTEIN_KINASE_ST"/>
    <property type="match status" value="1"/>
</dbReference>
<dbReference type="PROSITE" id="PS50011">
    <property type="entry name" value="PROTEIN_KINASE_DOM"/>
    <property type="match status" value="1"/>
</dbReference>
<dbReference type="Gene3D" id="1.10.510.10">
    <property type="entry name" value="Transferase(Phosphotransferase) domain 1"/>
    <property type="match status" value="1"/>
</dbReference>
<evidence type="ECO:0000256" key="5">
    <source>
        <dbReference type="ARBA" id="ARBA00022777"/>
    </source>
</evidence>
<feature type="non-terminal residue" evidence="9">
    <location>
        <position position="187"/>
    </location>
</feature>
<feature type="domain" description="AGC-kinase C-terminal" evidence="8">
    <location>
        <begin position="168"/>
        <end position="187"/>
    </location>
</feature>
<gene>
    <name evidence="9" type="ORF">HK100_010524</name>
</gene>
<protein>
    <submittedName>
        <fullName evidence="9">Uncharacterized protein</fullName>
    </submittedName>
</protein>
<evidence type="ECO:0000256" key="3">
    <source>
        <dbReference type="ARBA" id="ARBA00022679"/>
    </source>
</evidence>
<dbReference type="AlphaFoldDB" id="A0AAD5SNX4"/>